<keyword evidence="1 3" id="KW-0238">DNA-binding</keyword>
<dbReference type="PANTHER" id="PTHR41251:SF1">
    <property type="entry name" value="NON-HOMOLOGOUS END JOINING PROTEIN KU"/>
    <property type="match status" value="1"/>
</dbReference>
<accession>V9XBA2</accession>
<sequence length="350" mass="38317">MRSIWKGSLAFGLVNVPVKVYSATESHDISFHQVHAKDGGRIKYQRVCTECGEVVPYQEIDKAYDSEDGERVVLTDEDFEKLPAAEKHEIPVLQFVPTEQIDPILFEKSYYLEPDSSSPKAYGLLAATLEQSDRTALVHFTLRQRTRLAALRTRDGLLILQTLLWPDEVRAAEFESLDDIEKPKQRELAMAETLVESMSDDFDPTEFTDEYQVELRTLIDEALARGGEKVFQVAEHDTGEEDAEVLDLVAALQRSVDAAGKKVPSGSSSGGKKSSKDDDEDEGTKKKAPAKKTASKSSASKSSASKSSAAKKTPAKKSTAKKTASKSSAVKKTPAKKTAAKKTSGERKGA</sequence>
<dbReference type="CDD" id="cd00789">
    <property type="entry name" value="KU_like"/>
    <property type="match status" value="1"/>
</dbReference>
<name>V9XBA2_9NOCA</name>
<evidence type="ECO:0000256" key="4">
    <source>
        <dbReference type="SAM" id="MobiDB-lite"/>
    </source>
</evidence>
<dbReference type="Pfam" id="PF02735">
    <property type="entry name" value="Ku"/>
    <property type="match status" value="1"/>
</dbReference>
<feature type="domain" description="Ku" evidence="5">
    <location>
        <begin position="52"/>
        <end position="180"/>
    </location>
</feature>
<dbReference type="GO" id="GO:0003690">
    <property type="term" value="F:double-stranded DNA binding"/>
    <property type="evidence" value="ECO:0007669"/>
    <property type="project" value="UniProtKB-UniRule"/>
</dbReference>
<evidence type="ECO:0000256" key="1">
    <source>
        <dbReference type="ARBA" id="ARBA00023125"/>
    </source>
</evidence>
<organism evidence="6 7">
    <name type="scientific">Rhodococcus pyridinivorans SB3094</name>
    <dbReference type="NCBI Taxonomy" id="1435356"/>
    <lineage>
        <taxon>Bacteria</taxon>
        <taxon>Bacillati</taxon>
        <taxon>Actinomycetota</taxon>
        <taxon>Actinomycetes</taxon>
        <taxon>Mycobacteriales</taxon>
        <taxon>Nocardiaceae</taxon>
        <taxon>Rhodococcus</taxon>
    </lineage>
</organism>
<keyword evidence="2 3" id="KW-0233">DNA recombination</keyword>
<dbReference type="Proteomes" id="UP000018781">
    <property type="component" value="Chromosome"/>
</dbReference>
<dbReference type="KEGG" id="rpy:Y013_02700"/>
<dbReference type="EMBL" id="CP006996">
    <property type="protein sequence ID" value="AHD19688.1"/>
    <property type="molecule type" value="Genomic_DNA"/>
</dbReference>
<dbReference type="GO" id="GO:0006303">
    <property type="term" value="P:double-strand break repair via nonhomologous end joining"/>
    <property type="evidence" value="ECO:0007669"/>
    <property type="project" value="UniProtKB-UniRule"/>
</dbReference>
<evidence type="ECO:0000256" key="3">
    <source>
        <dbReference type="HAMAP-Rule" id="MF_01875"/>
    </source>
</evidence>
<dbReference type="SMART" id="SM00559">
    <property type="entry name" value="Ku78"/>
    <property type="match status" value="1"/>
</dbReference>
<dbReference type="NCBIfam" id="TIGR02772">
    <property type="entry name" value="Ku_bact"/>
    <property type="match status" value="1"/>
</dbReference>
<proteinExistence type="inferred from homology"/>
<evidence type="ECO:0000256" key="2">
    <source>
        <dbReference type="ARBA" id="ARBA00023172"/>
    </source>
</evidence>
<dbReference type="InterPro" id="IPR006164">
    <property type="entry name" value="DNA_bd_Ku70/Ku80"/>
</dbReference>
<dbReference type="eggNOG" id="COG1273">
    <property type="taxonomic scope" value="Bacteria"/>
</dbReference>
<dbReference type="GO" id="GO:0006310">
    <property type="term" value="P:DNA recombination"/>
    <property type="evidence" value="ECO:0007669"/>
    <property type="project" value="UniProtKB-KW"/>
</dbReference>
<protein>
    <recommendedName>
        <fullName evidence="3">Non-homologous end joining protein Ku</fullName>
    </recommendedName>
</protein>
<comment type="subunit">
    <text evidence="3">Homodimer. Interacts with LigD.</text>
</comment>
<keyword evidence="3" id="KW-0227">DNA damage</keyword>
<feature type="compositionally biased region" description="Low complexity" evidence="4">
    <location>
        <begin position="295"/>
        <end position="312"/>
    </location>
</feature>
<comment type="function">
    <text evidence="3">With LigD forms a non-homologous end joining (NHEJ) DNA repair enzyme, which repairs dsDNA breaks with reduced fidelity. Binds linear dsDNA with 5'- and 3'- overhangs but not closed circular dsDNA nor ssDNA. Recruits and stimulates the ligase activity of LigD.</text>
</comment>
<evidence type="ECO:0000259" key="5">
    <source>
        <dbReference type="SMART" id="SM00559"/>
    </source>
</evidence>
<dbReference type="AlphaFoldDB" id="V9XBA2"/>
<dbReference type="PATRIC" id="fig|1435356.3.peg.535"/>
<feature type="compositionally biased region" description="Basic residues" evidence="4">
    <location>
        <begin position="313"/>
        <end position="324"/>
    </location>
</feature>
<dbReference type="HOGENOM" id="CLU_048975_1_1_11"/>
<dbReference type="InterPro" id="IPR016194">
    <property type="entry name" value="SPOC-like_C_dom_sf"/>
</dbReference>
<comment type="similarity">
    <text evidence="3">Belongs to the prokaryotic Ku family.</text>
</comment>
<dbReference type="InterPro" id="IPR009187">
    <property type="entry name" value="Prok_Ku"/>
</dbReference>
<dbReference type="RefSeq" id="WP_024100821.1">
    <property type="nucleotide sequence ID" value="NC_023150.1"/>
</dbReference>
<gene>
    <name evidence="3" type="primary">ku</name>
    <name evidence="6" type="ORF">Y013_02700</name>
</gene>
<dbReference type="GeneID" id="29938094"/>
<dbReference type="HAMAP" id="MF_01875">
    <property type="entry name" value="Prokaryotic_Ku"/>
    <property type="match status" value="1"/>
</dbReference>
<dbReference type="SUPFAM" id="SSF100939">
    <property type="entry name" value="SPOC domain-like"/>
    <property type="match status" value="1"/>
</dbReference>
<evidence type="ECO:0000313" key="6">
    <source>
        <dbReference type="EMBL" id="AHD19688.1"/>
    </source>
</evidence>
<feature type="region of interest" description="Disordered" evidence="4">
    <location>
        <begin position="257"/>
        <end position="350"/>
    </location>
</feature>
<dbReference type="PIRSF" id="PIRSF006493">
    <property type="entry name" value="Prok_Ku"/>
    <property type="match status" value="1"/>
</dbReference>
<evidence type="ECO:0000313" key="7">
    <source>
        <dbReference type="Proteomes" id="UP000018781"/>
    </source>
</evidence>
<dbReference type="FunFam" id="2.40.290.10:FF:000004">
    <property type="entry name" value="Non-homologous end joining protein Ku"/>
    <property type="match status" value="1"/>
</dbReference>
<dbReference type="Gene3D" id="2.40.290.10">
    <property type="match status" value="1"/>
</dbReference>
<reference evidence="6 7" key="1">
    <citation type="journal article" date="2014" name="Genome Announc.">
        <title>Complete Genome of Rhodococcus pyridinivorans SB3094, a Methyl-Ethyl-Ketone-Degrading Bacterium Used for Bioaugmentation.</title>
        <authorList>
            <person name="Dueholm M.S."/>
            <person name="Albertsen M."/>
            <person name="D'Imperio S."/>
            <person name="Tale V.P."/>
            <person name="Lewis D."/>
            <person name="Nielsen P.H."/>
            <person name="Nielsen J.L."/>
        </authorList>
    </citation>
    <scope>NUCLEOTIDE SEQUENCE [LARGE SCALE GENOMIC DNA]</scope>
    <source>
        <strain evidence="6 7">SB3094</strain>
    </source>
</reference>
<keyword evidence="3" id="KW-0234">DNA repair</keyword>
<dbReference type="PANTHER" id="PTHR41251">
    <property type="entry name" value="NON-HOMOLOGOUS END JOINING PROTEIN KU"/>
    <property type="match status" value="1"/>
</dbReference>